<feature type="modified residue" description="4-aspartylphosphate" evidence="5">
    <location>
        <position position="54"/>
    </location>
</feature>
<dbReference type="RefSeq" id="WP_371435288.1">
    <property type="nucleotide sequence ID" value="NZ_JBHSRS010000081.1"/>
</dbReference>
<organism evidence="8 9">
    <name type="scientific">Polaromonas aquatica</name>
    <dbReference type="NCBI Taxonomy" id="332657"/>
    <lineage>
        <taxon>Bacteria</taxon>
        <taxon>Pseudomonadati</taxon>
        <taxon>Pseudomonadota</taxon>
        <taxon>Betaproteobacteria</taxon>
        <taxon>Burkholderiales</taxon>
        <taxon>Comamonadaceae</taxon>
        <taxon>Polaromonas</taxon>
    </lineage>
</organism>
<keyword evidence="4" id="KW-0804">Transcription</keyword>
<keyword evidence="3" id="KW-0238">DNA-binding</keyword>
<keyword evidence="9" id="KW-1185">Reference proteome</keyword>
<keyword evidence="1 5" id="KW-0597">Phosphoprotein</keyword>
<dbReference type="CDD" id="cd06170">
    <property type="entry name" value="LuxR_C_like"/>
    <property type="match status" value="1"/>
</dbReference>
<name>A0ABW1U1L1_9BURK</name>
<feature type="domain" description="HTH luxR-type" evidence="6">
    <location>
        <begin position="142"/>
        <end position="207"/>
    </location>
</feature>
<dbReference type="SUPFAM" id="SSF52172">
    <property type="entry name" value="CheY-like"/>
    <property type="match status" value="1"/>
</dbReference>
<dbReference type="PANTHER" id="PTHR43214">
    <property type="entry name" value="TWO-COMPONENT RESPONSE REGULATOR"/>
    <property type="match status" value="1"/>
</dbReference>
<sequence length="212" mass="22991">MIRIVIADDHAIVREGLKRIIFSIGDMSVAGEAGDGAEVMQRVRDTECDLLVLDLSMPGRSGMELIKLVRSEKPGLRILVLSMHQELQYAVRAIKNGASGYLTKESAPAQLEQAIRKIASGGAFISAEVAEQLALGAMPGSEALAHESLSNREFEIFRMLVTGTSLTDIAAKLSLSVKTVSTHKTNLMFKLGTQNQSELIRYAIRHGLGDEV</sequence>
<dbReference type="InterPro" id="IPR016032">
    <property type="entry name" value="Sig_transdc_resp-reg_C-effctor"/>
</dbReference>
<accession>A0ABW1U1L1</accession>
<dbReference type="InterPro" id="IPR058245">
    <property type="entry name" value="NreC/VraR/RcsB-like_REC"/>
</dbReference>
<evidence type="ECO:0000259" key="6">
    <source>
        <dbReference type="PROSITE" id="PS50043"/>
    </source>
</evidence>
<feature type="domain" description="Response regulatory" evidence="7">
    <location>
        <begin position="3"/>
        <end position="119"/>
    </location>
</feature>
<evidence type="ECO:0000256" key="1">
    <source>
        <dbReference type="ARBA" id="ARBA00022553"/>
    </source>
</evidence>
<dbReference type="SMART" id="SM00448">
    <property type="entry name" value="REC"/>
    <property type="match status" value="1"/>
</dbReference>
<dbReference type="CDD" id="cd17535">
    <property type="entry name" value="REC_NarL-like"/>
    <property type="match status" value="1"/>
</dbReference>
<dbReference type="Proteomes" id="UP001596270">
    <property type="component" value="Unassembled WGS sequence"/>
</dbReference>
<evidence type="ECO:0000256" key="5">
    <source>
        <dbReference type="PROSITE-ProRule" id="PRU00169"/>
    </source>
</evidence>
<dbReference type="EMBL" id="JBHSRS010000081">
    <property type="protein sequence ID" value="MFC6282952.1"/>
    <property type="molecule type" value="Genomic_DNA"/>
</dbReference>
<dbReference type="InterPro" id="IPR000792">
    <property type="entry name" value="Tscrpt_reg_LuxR_C"/>
</dbReference>
<dbReference type="PANTHER" id="PTHR43214:SF41">
    <property type="entry name" value="NITRATE_NITRITE RESPONSE REGULATOR PROTEIN NARP"/>
    <property type="match status" value="1"/>
</dbReference>
<dbReference type="SMART" id="SM00421">
    <property type="entry name" value="HTH_LUXR"/>
    <property type="match status" value="1"/>
</dbReference>
<dbReference type="PRINTS" id="PR00038">
    <property type="entry name" value="HTHLUXR"/>
</dbReference>
<dbReference type="Pfam" id="PF00196">
    <property type="entry name" value="GerE"/>
    <property type="match status" value="1"/>
</dbReference>
<dbReference type="Gene3D" id="3.40.50.2300">
    <property type="match status" value="1"/>
</dbReference>
<evidence type="ECO:0000313" key="8">
    <source>
        <dbReference type="EMBL" id="MFC6282952.1"/>
    </source>
</evidence>
<keyword evidence="2" id="KW-0805">Transcription regulation</keyword>
<dbReference type="SUPFAM" id="SSF46894">
    <property type="entry name" value="C-terminal effector domain of the bipartite response regulators"/>
    <property type="match status" value="1"/>
</dbReference>
<evidence type="ECO:0000256" key="2">
    <source>
        <dbReference type="ARBA" id="ARBA00023015"/>
    </source>
</evidence>
<dbReference type="InterPro" id="IPR011006">
    <property type="entry name" value="CheY-like_superfamily"/>
</dbReference>
<evidence type="ECO:0000256" key="3">
    <source>
        <dbReference type="ARBA" id="ARBA00023125"/>
    </source>
</evidence>
<comment type="caution">
    <text evidence="8">The sequence shown here is derived from an EMBL/GenBank/DDBJ whole genome shotgun (WGS) entry which is preliminary data.</text>
</comment>
<evidence type="ECO:0000313" key="9">
    <source>
        <dbReference type="Proteomes" id="UP001596270"/>
    </source>
</evidence>
<dbReference type="Pfam" id="PF00072">
    <property type="entry name" value="Response_reg"/>
    <property type="match status" value="1"/>
</dbReference>
<dbReference type="InterPro" id="IPR001789">
    <property type="entry name" value="Sig_transdc_resp-reg_receiver"/>
</dbReference>
<evidence type="ECO:0000259" key="7">
    <source>
        <dbReference type="PROSITE" id="PS50110"/>
    </source>
</evidence>
<dbReference type="InterPro" id="IPR039420">
    <property type="entry name" value="WalR-like"/>
</dbReference>
<evidence type="ECO:0000256" key="4">
    <source>
        <dbReference type="ARBA" id="ARBA00023163"/>
    </source>
</evidence>
<protein>
    <submittedName>
        <fullName evidence="8">Response regulator</fullName>
    </submittedName>
</protein>
<dbReference type="PROSITE" id="PS50110">
    <property type="entry name" value="RESPONSE_REGULATORY"/>
    <property type="match status" value="1"/>
</dbReference>
<gene>
    <name evidence="8" type="ORF">ACFQND_17145</name>
</gene>
<proteinExistence type="predicted"/>
<reference evidence="9" key="1">
    <citation type="journal article" date="2019" name="Int. J. Syst. Evol. Microbiol.">
        <title>The Global Catalogue of Microorganisms (GCM) 10K type strain sequencing project: providing services to taxonomists for standard genome sequencing and annotation.</title>
        <authorList>
            <consortium name="The Broad Institute Genomics Platform"/>
            <consortium name="The Broad Institute Genome Sequencing Center for Infectious Disease"/>
            <person name="Wu L."/>
            <person name="Ma J."/>
        </authorList>
    </citation>
    <scope>NUCLEOTIDE SEQUENCE [LARGE SCALE GENOMIC DNA]</scope>
    <source>
        <strain evidence="9">CCUG 39402</strain>
    </source>
</reference>
<dbReference type="PROSITE" id="PS50043">
    <property type="entry name" value="HTH_LUXR_2"/>
    <property type="match status" value="1"/>
</dbReference>